<keyword evidence="3" id="KW-1185">Reference proteome</keyword>
<dbReference type="RefSeq" id="WP_254473847.1">
    <property type="nucleotide sequence ID" value="NZ_CP113432.1"/>
</dbReference>
<evidence type="ECO:0000313" key="3">
    <source>
        <dbReference type="Proteomes" id="UP001163624"/>
    </source>
</evidence>
<dbReference type="Proteomes" id="UP001163624">
    <property type="component" value="Chromosome"/>
</dbReference>
<evidence type="ECO:0000259" key="1">
    <source>
        <dbReference type="PROSITE" id="PS51186"/>
    </source>
</evidence>
<organism evidence="2 3">
    <name type="scientific">Pseudomonas triclosanedens</name>
    <dbReference type="NCBI Taxonomy" id="2961893"/>
    <lineage>
        <taxon>Bacteria</taxon>
        <taxon>Pseudomonadati</taxon>
        <taxon>Pseudomonadota</taxon>
        <taxon>Gammaproteobacteria</taxon>
        <taxon>Pseudomonadales</taxon>
        <taxon>Pseudomonadaceae</taxon>
        <taxon>Pseudomonas</taxon>
    </lineage>
</organism>
<name>A0ABY6ZR63_9PSED</name>
<dbReference type="Pfam" id="PF00583">
    <property type="entry name" value="Acetyltransf_1"/>
    <property type="match status" value="1"/>
</dbReference>
<proteinExistence type="predicted"/>
<dbReference type="EMBL" id="CP113432">
    <property type="protein sequence ID" value="WAI47266.1"/>
    <property type="molecule type" value="Genomic_DNA"/>
</dbReference>
<dbReference type="Gene3D" id="3.40.630.30">
    <property type="match status" value="1"/>
</dbReference>
<sequence>MDATAPTRGAQITFRRISALTVCEVCELSETLSHAQRGMVADNGTSIAEAHFSENAWFRAIYADEALVGFIMLHIGADWDDGIDCPGHYLWRFMIAGPYQGMGFGKQAIEQLVHDLKGQGVSELYTSYGLGDGSPQRFYNRLGFVLTGDHYGDEVEAVLVFDQ</sequence>
<dbReference type="CDD" id="cd04301">
    <property type="entry name" value="NAT_SF"/>
    <property type="match status" value="1"/>
</dbReference>
<dbReference type="InterPro" id="IPR000182">
    <property type="entry name" value="GNAT_dom"/>
</dbReference>
<accession>A0ABY6ZR63</accession>
<evidence type="ECO:0000313" key="2">
    <source>
        <dbReference type="EMBL" id="WAI47266.1"/>
    </source>
</evidence>
<feature type="domain" description="N-acetyltransferase" evidence="1">
    <location>
        <begin position="15"/>
        <end position="163"/>
    </location>
</feature>
<dbReference type="PROSITE" id="PS51186">
    <property type="entry name" value="GNAT"/>
    <property type="match status" value="1"/>
</dbReference>
<reference evidence="2" key="1">
    <citation type="submission" date="2022-11" db="EMBL/GenBank/DDBJ databases">
        <title>Pseudomonas triclosanedens sp. nov., a triclosan degrader isolated from activated sludge.</title>
        <authorList>
            <person name="Yin Y."/>
            <person name="Lu Z."/>
        </authorList>
    </citation>
    <scope>NUCLEOTIDE SEQUENCE</scope>
    <source>
        <strain evidence="2">ZM23</strain>
    </source>
</reference>
<protein>
    <submittedName>
        <fullName evidence="2">GNAT family N-acetyltransferase</fullName>
    </submittedName>
</protein>
<gene>
    <name evidence="2" type="ORF">OU419_15930</name>
</gene>
<dbReference type="SUPFAM" id="SSF55729">
    <property type="entry name" value="Acyl-CoA N-acyltransferases (Nat)"/>
    <property type="match status" value="1"/>
</dbReference>
<dbReference type="InterPro" id="IPR016181">
    <property type="entry name" value="Acyl_CoA_acyltransferase"/>
</dbReference>